<dbReference type="AlphaFoldDB" id="A0A1J5QF37"/>
<dbReference type="PANTHER" id="PTHR46663">
    <property type="entry name" value="DIGUANYLATE CYCLASE DGCT-RELATED"/>
    <property type="match status" value="1"/>
</dbReference>
<feature type="domain" description="GGDEF" evidence="2">
    <location>
        <begin position="203"/>
        <end position="337"/>
    </location>
</feature>
<dbReference type="InterPro" id="IPR043128">
    <property type="entry name" value="Rev_trsase/Diguanyl_cyclase"/>
</dbReference>
<keyword evidence="3" id="KW-0808">Transferase</keyword>
<evidence type="ECO:0000313" key="3">
    <source>
        <dbReference type="EMBL" id="OIQ76147.1"/>
    </source>
</evidence>
<keyword evidence="3" id="KW-0548">Nucleotidyltransferase</keyword>
<protein>
    <submittedName>
        <fullName evidence="3">Putative diguanylate cyclase YegE</fullName>
        <ecNumber evidence="3">2.7.7.65</ecNumber>
    </submittedName>
</protein>
<dbReference type="Pfam" id="PF00990">
    <property type="entry name" value="GGDEF"/>
    <property type="match status" value="1"/>
</dbReference>
<feature type="coiled-coil region" evidence="1">
    <location>
        <begin position="152"/>
        <end position="179"/>
    </location>
</feature>
<dbReference type="Gene3D" id="3.30.70.270">
    <property type="match status" value="1"/>
</dbReference>
<keyword evidence="1" id="KW-0175">Coiled coil</keyword>
<dbReference type="SMART" id="SM00267">
    <property type="entry name" value="GGDEF"/>
    <property type="match status" value="1"/>
</dbReference>
<dbReference type="EMBL" id="MLJW01001953">
    <property type="protein sequence ID" value="OIQ76147.1"/>
    <property type="molecule type" value="Genomic_DNA"/>
</dbReference>
<dbReference type="InterPro" id="IPR052163">
    <property type="entry name" value="DGC-Regulatory_Protein"/>
</dbReference>
<name>A0A1J5QF37_9ZZZZ</name>
<sequence length="348" mass="38123">MAAQHLLRDAIPDDNLIRLAPEALECLMPMFLWLSPSGHIRAVGATLRKLLGGADPTGLRFLEVFHIRRPRHASTMDDVMRLAGTRMHLQLRIRPQTGFRGIAVPLADGQGALVNLSFGIEVAEAVRAHDLTDADFAPTDLTVEMLYLAEAKSAVMTELHDLNRRLQLAKSEAEEQALTDTLTGLGNRRKMDTVIDRLILSGVAFGLMHVDLDFFKQVNDTLGHAAGDHVLQCVSRVLRAETRTGDTVARVGGDEFVLIFPGLAQTERLATIAERIIQTLAQPFYFEGKACRVSASIGMNVSTQYDPPQPDRMLSDADRALYASKYGGRSRATAYSPDLDLPDIVPAG</sequence>
<accession>A0A1J5QF37</accession>
<evidence type="ECO:0000259" key="2">
    <source>
        <dbReference type="PROSITE" id="PS50887"/>
    </source>
</evidence>
<comment type="caution">
    <text evidence="3">The sequence shown here is derived from an EMBL/GenBank/DDBJ whole genome shotgun (WGS) entry which is preliminary data.</text>
</comment>
<gene>
    <name evidence="3" type="primary">yegE_42</name>
    <name evidence="3" type="ORF">GALL_421750</name>
</gene>
<dbReference type="NCBIfam" id="TIGR00254">
    <property type="entry name" value="GGDEF"/>
    <property type="match status" value="1"/>
</dbReference>
<dbReference type="PROSITE" id="PS50887">
    <property type="entry name" value="GGDEF"/>
    <property type="match status" value="1"/>
</dbReference>
<dbReference type="InterPro" id="IPR042463">
    <property type="entry name" value="HNOB_dom_associated_sf"/>
</dbReference>
<dbReference type="CDD" id="cd01949">
    <property type="entry name" value="GGDEF"/>
    <property type="match status" value="1"/>
</dbReference>
<dbReference type="GO" id="GO:0052621">
    <property type="term" value="F:diguanylate cyclase activity"/>
    <property type="evidence" value="ECO:0007669"/>
    <property type="project" value="UniProtKB-EC"/>
</dbReference>
<dbReference type="EC" id="2.7.7.65" evidence="3"/>
<organism evidence="3">
    <name type="scientific">mine drainage metagenome</name>
    <dbReference type="NCBI Taxonomy" id="410659"/>
    <lineage>
        <taxon>unclassified sequences</taxon>
        <taxon>metagenomes</taxon>
        <taxon>ecological metagenomes</taxon>
    </lineage>
</organism>
<dbReference type="Gene3D" id="3.30.450.260">
    <property type="entry name" value="Haem NO binding associated domain"/>
    <property type="match status" value="1"/>
</dbReference>
<proteinExistence type="predicted"/>
<reference evidence="3" key="1">
    <citation type="submission" date="2016-10" db="EMBL/GenBank/DDBJ databases">
        <title>Sequence of Gallionella enrichment culture.</title>
        <authorList>
            <person name="Poehlein A."/>
            <person name="Muehling M."/>
            <person name="Daniel R."/>
        </authorList>
    </citation>
    <scope>NUCLEOTIDE SEQUENCE</scope>
</reference>
<dbReference type="SUPFAM" id="SSF55073">
    <property type="entry name" value="Nucleotide cyclase"/>
    <property type="match status" value="1"/>
</dbReference>
<dbReference type="InterPro" id="IPR029787">
    <property type="entry name" value="Nucleotide_cyclase"/>
</dbReference>
<dbReference type="PANTHER" id="PTHR46663:SF4">
    <property type="entry name" value="DIGUANYLATE CYCLASE DGCT-RELATED"/>
    <property type="match status" value="1"/>
</dbReference>
<dbReference type="InterPro" id="IPR000160">
    <property type="entry name" value="GGDEF_dom"/>
</dbReference>
<evidence type="ECO:0000256" key="1">
    <source>
        <dbReference type="SAM" id="Coils"/>
    </source>
</evidence>